<name>A0A2R6AVF3_9ARCH</name>
<dbReference type="Proteomes" id="UP000240490">
    <property type="component" value="Unassembled WGS sequence"/>
</dbReference>
<dbReference type="Pfam" id="PF01814">
    <property type="entry name" value="Hemerythrin"/>
    <property type="match status" value="1"/>
</dbReference>
<feature type="domain" description="Hemerythrin-like" evidence="1">
    <location>
        <begin position="9"/>
        <end position="131"/>
    </location>
</feature>
<proteinExistence type="predicted"/>
<dbReference type="Gene3D" id="1.20.120.520">
    <property type="entry name" value="nmb1532 protein domain like"/>
    <property type="match status" value="1"/>
</dbReference>
<reference evidence="2 3" key="1">
    <citation type="submission" date="2017-04" db="EMBL/GenBank/DDBJ databases">
        <title>Novel microbial lineages endemic to geothermal iron-oxide mats fill important gaps in the evolutionary history of Archaea.</title>
        <authorList>
            <person name="Jay Z.J."/>
            <person name="Beam J.P."/>
            <person name="Dlakic M."/>
            <person name="Rusch D.B."/>
            <person name="Kozubal M.A."/>
            <person name="Inskeep W.P."/>
        </authorList>
    </citation>
    <scope>NUCLEOTIDE SEQUENCE [LARGE SCALE GENOMIC DNA]</scope>
    <source>
        <strain evidence="2">ECH_B_SAG-M15</strain>
    </source>
</reference>
<evidence type="ECO:0000259" key="1">
    <source>
        <dbReference type="Pfam" id="PF01814"/>
    </source>
</evidence>
<evidence type="ECO:0000313" key="3">
    <source>
        <dbReference type="Proteomes" id="UP000240490"/>
    </source>
</evidence>
<gene>
    <name evidence="2" type="ORF">B9Q08_04855</name>
</gene>
<evidence type="ECO:0000313" key="2">
    <source>
        <dbReference type="EMBL" id="PSN90365.1"/>
    </source>
</evidence>
<comment type="caution">
    <text evidence="2">The sequence shown here is derived from an EMBL/GenBank/DDBJ whole genome shotgun (WGS) entry which is preliminary data.</text>
</comment>
<accession>A0A2R6AVF3</accession>
<dbReference type="InterPro" id="IPR012312">
    <property type="entry name" value="Hemerythrin-like"/>
</dbReference>
<dbReference type="EMBL" id="NEXJ01000085">
    <property type="protein sequence ID" value="PSN90365.1"/>
    <property type="molecule type" value="Genomic_DNA"/>
</dbReference>
<organism evidence="2 3">
    <name type="scientific">Candidatus Marsarchaeota G2 archaeon ECH_B_SAG-M15</name>
    <dbReference type="NCBI Taxonomy" id="1978162"/>
    <lineage>
        <taxon>Archaea</taxon>
        <taxon>Candidatus Marsarchaeota</taxon>
        <taxon>Candidatus Marsarchaeota group 2</taxon>
    </lineage>
</organism>
<protein>
    <recommendedName>
        <fullName evidence="1">Hemerythrin-like domain-containing protein</fullName>
    </recommendedName>
</protein>
<sequence>MLGSAWLEIVVQHRALRGVLEELRTLFTQDRESFYLYMDVVVDFLKEVHTPIEDGLVFPKLQETCVGVSGRQIDIANTLSRLSADHKLILTLGNTITTRGKAFDDDILRERFEQFAKILLEHNTDEEELYQAVVKVCGESRVDSSLRIPEKVQKVIEAYGVERYRDFMRQTNE</sequence>
<dbReference type="AlphaFoldDB" id="A0A2R6AVF3"/>